<dbReference type="OrthoDB" id="9816539at2"/>
<sequence>MKLTPEKLCSAINEYSHKPEKQRQLTPEQMQWFTDPENVFLLINIALTIPEEAMDDIGDAINSWAEVAIAGLALTATKLPAEAKQQFEETIEQILVDTKENVEFNNECILLFLSILKKHQFHIQADITQLLKTPKHDHDTNVTSFPQQPFKLNQLLDQFDLKSGIEFIECFENGFSVIPHEALPYLLSEVTQYPWGIDALLLLTQYFEEPVALASAQVLDSCPSSAWAHLSYQQLINLCTRFNRHPSIKRYLKRWKKLAMKHSKAPTTPVIHELYVSHVDGNDCASMMMKITLDGQILQLNMMLDFKSGIRETLLNLAPDQTLTELMAQLDDSVDFTPVSPDWLQQILPWILSVQLNKNTPIDLYSLHWLSQLPFEWTQPETFAFEVWNKKLGYQEDPKRQERNRLSSIYMEHFSPLLMSWLAPEEYLLTAKKPRDLLKNYYYANRELFTERLTYSATVERYKLPTQTQRLTNDYLDLAHTLYDPALNRKKFSLFDTLSEISFEYFSMMMEPTHAELPPQGLVIKVNLLDASPAVWRRIRISNQLTLSELHEVIQDVMGWENAHLYSFDIGGIEIPEEHNDQIRIGVFLNDIGATLNYQYDFGDGWFHQVTVEKILPKDIFQPEVTAGNGMCPAEDSGGIWHWNHLLKLRKKKILTEDEAEQLEWAGLSPDEQPEPFDKQQANKRLKALFNY</sequence>
<dbReference type="Proteomes" id="UP000242496">
    <property type="component" value="Unassembled WGS sequence"/>
</dbReference>
<evidence type="ECO:0000259" key="3">
    <source>
        <dbReference type="Pfam" id="PF24134"/>
    </source>
</evidence>
<evidence type="ECO:0000259" key="4">
    <source>
        <dbReference type="Pfam" id="PF24136"/>
    </source>
</evidence>
<name>A0A1I7K0M5_9GAMM</name>
<dbReference type="STRING" id="351659.SAMN05421784_14324"/>
<feature type="domain" description="Plasmid pRiA4b Orf3-like" evidence="1">
    <location>
        <begin position="522"/>
        <end position="679"/>
    </location>
</feature>
<feature type="domain" description="DUF7400" evidence="2">
    <location>
        <begin position="1"/>
        <end position="262"/>
    </location>
</feature>
<keyword evidence="6" id="KW-1185">Reference proteome</keyword>
<dbReference type="InterPro" id="IPR024047">
    <property type="entry name" value="MM3350-like_sf"/>
</dbReference>
<dbReference type="Pfam" id="PF24133">
    <property type="entry name" value="DUF7400"/>
    <property type="match status" value="1"/>
</dbReference>
<feature type="domain" description="DUF7403" evidence="4">
    <location>
        <begin position="399"/>
        <end position="506"/>
    </location>
</feature>
<evidence type="ECO:0000259" key="1">
    <source>
        <dbReference type="Pfam" id="PF07929"/>
    </source>
</evidence>
<gene>
    <name evidence="5" type="ORF">SAMN05421784_14324</name>
</gene>
<dbReference type="PANTHER" id="PTHR41878:SF1">
    <property type="entry name" value="TNPR PROTEIN"/>
    <property type="match status" value="1"/>
</dbReference>
<dbReference type="PANTHER" id="PTHR41878">
    <property type="entry name" value="LEXA REPRESSOR-RELATED"/>
    <property type="match status" value="1"/>
</dbReference>
<proteinExistence type="predicted"/>
<feature type="domain" description="DUF7401" evidence="3">
    <location>
        <begin position="268"/>
        <end position="381"/>
    </location>
</feature>
<reference evidence="6" key="1">
    <citation type="submission" date="2016-10" db="EMBL/GenBank/DDBJ databases">
        <authorList>
            <person name="Varghese N."/>
            <person name="Submissions S."/>
        </authorList>
    </citation>
    <scope>NUCLEOTIDE SEQUENCE [LARGE SCALE GENOMIC DNA]</scope>
    <source>
        <strain evidence="6">DSM 18168</strain>
    </source>
</reference>
<protein>
    <submittedName>
        <fullName evidence="5">PRiA4b ORF-3-like protein</fullName>
    </submittedName>
</protein>
<accession>A0A1I7K0M5</accession>
<dbReference type="InterPro" id="IPR055825">
    <property type="entry name" value="DUF7401"/>
</dbReference>
<dbReference type="InterPro" id="IPR055827">
    <property type="entry name" value="DUF7403"/>
</dbReference>
<dbReference type="Gene3D" id="3.10.290.30">
    <property type="entry name" value="MM3350-like"/>
    <property type="match status" value="1"/>
</dbReference>
<evidence type="ECO:0000259" key="2">
    <source>
        <dbReference type="Pfam" id="PF24133"/>
    </source>
</evidence>
<dbReference type="AlphaFoldDB" id="A0A1I7K0M5"/>
<dbReference type="Pfam" id="PF07929">
    <property type="entry name" value="PRiA4_ORF3"/>
    <property type="match status" value="1"/>
</dbReference>
<evidence type="ECO:0000313" key="5">
    <source>
        <dbReference type="EMBL" id="SFU90974.1"/>
    </source>
</evidence>
<evidence type="ECO:0000313" key="6">
    <source>
        <dbReference type="Proteomes" id="UP000242496"/>
    </source>
</evidence>
<dbReference type="Pfam" id="PF24136">
    <property type="entry name" value="DUF7403"/>
    <property type="match status" value="1"/>
</dbReference>
<dbReference type="SUPFAM" id="SSF159941">
    <property type="entry name" value="MM3350-like"/>
    <property type="match status" value="1"/>
</dbReference>
<dbReference type="InterPro" id="IPR012912">
    <property type="entry name" value="Plasmid_pRiA4b_Orf3-like"/>
</dbReference>
<dbReference type="InterPro" id="IPR055824">
    <property type="entry name" value="DUF7400"/>
</dbReference>
<organism evidence="5 6">
    <name type="scientific">Xenorhabdus koppenhoeferi</name>
    <dbReference type="NCBI Taxonomy" id="351659"/>
    <lineage>
        <taxon>Bacteria</taxon>
        <taxon>Pseudomonadati</taxon>
        <taxon>Pseudomonadota</taxon>
        <taxon>Gammaproteobacteria</taxon>
        <taxon>Enterobacterales</taxon>
        <taxon>Morganellaceae</taxon>
        <taxon>Xenorhabdus</taxon>
    </lineage>
</organism>
<dbReference type="EMBL" id="FPBJ01000043">
    <property type="protein sequence ID" value="SFU90974.1"/>
    <property type="molecule type" value="Genomic_DNA"/>
</dbReference>
<dbReference type="Pfam" id="PF24134">
    <property type="entry name" value="DUF7401"/>
    <property type="match status" value="1"/>
</dbReference>